<dbReference type="PANTHER" id="PTHR23234:SF10">
    <property type="entry name" value="RIKEN CDNA 6720489N17 GENE-RELATED"/>
    <property type="match status" value="1"/>
</dbReference>
<proteinExistence type="predicted"/>
<sequence length="287" mass="32736">MTSNLESEDLENVPLVRMEDVQPSRDRAYEVNSPEIGKEEVLETSIVDSVDYENECVMGNEDSNIGSMVSIKVEQASEGNDSNSGELIVPDFRETYEIPIEIKVEPETETKPAPCSWPTLEILPGGVIKNADKSEDSTAYSNDTDSADSGEMMYACAKCPQSFKYLFRLVKHVRWHEDQQKRQKGTGISKLTILQDNSEDRRVYSNYTDTTESGDMMYACAKCPQSFKYLSQLMKHVRWHEDDQKKERWTGIPKLKAKEDKCVCLHSVKKKIISKTNKRKIPKKNKS</sequence>
<dbReference type="KEGG" id="gmw:113517904"/>
<dbReference type="GeneID" id="113517904"/>
<keyword evidence="1" id="KW-0479">Metal-binding</keyword>
<gene>
    <name evidence="6" type="primary">LOC113517904</name>
</gene>
<evidence type="ECO:0000313" key="5">
    <source>
        <dbReference type="Proteomes" id="UP001652740"/>
    </source>
</evidence>
<keyword evidence="3" id="KW-0863">Zinc-finger</keyword>
<keyword evidence="2" id="KW-0677">Repeat</keyword>
<dbReference type="InterPro" id="IPR036236">
    <property type="entry name" value="Znf_C2H2_sf"/>
</dbReference>
<evidence type="ECO:0000313" key="6">
    <source>
        <dbReference type="RefSeq" id="XP_026758449.1"/>
    </source>
</evidence>
<evidence type="ECO:0000256" key="1">
    <source>
        <dbReference type="ARBA" id="ARBA00022723"/>
    </source>
</evidence>
<reference evidence="6" key="1">
    <citation type="submission" date="2025-08" db="UniProtKB">
        <authorList>
            <consortium name="RefSeq"/>
        </authorList>
    </citation>
    <scope>IDENTIFICATION</scope>
    <source>
        <tissue evidence="6">Whole larvae</tissue>
    </source>
</reference>
<accession>A0A6J1WZI3</accession>
<dbReference type="InParanoid" id="A0A6J1WZI3"/>
<dbReference type="InterPro" id="IPR013087">
    <property type="entry name" value="Znf_C2H2_type"/>
</dbReference>
<dbReference type="InterPro" id="IPR050758">
    <property type="entry name" value="Znf_C2H2-type"/>
</dbReference>
<evidence type="ECO:0000256" key="3">
    <source>
        <dbReference type="PROSITE-ProRule" id="PRU00042"/>
    </source>
</evidence>
<evidence type="ECO:0000256" key="2">
    <source>
        <dbReference type="ARBA" id="ARBA00022737"/>
    </source>
</evidence>
<feature type="domain" description="C2H2-type" evidence="4">
    <location>
        <begin position="154"/>
        <end position="181"/>
    </location>
</feature>
<keyword evidence="3" id="KW-0862">Zinc</keyword>
<feature type="domain" description="C2H2-type" evidence="4">
    <location>
        <begin position="218"/>
        <end position="245"/>
    </location>
</feature>
<name>A0A6J1WZI3_GALME</name>
<dbReference type="SUPFAM" id="SSF57667">
    <property type="entry name" value="beta-beta-alpha zinc fingers"/>
    <property type="match status" value="1"/>
</dbReference>
<dbReference type="PROSITE" id="PS50157">
    <property type="entry name" value="ZINC_FINGER_C2H2_2"/>
    <property type="match status" value="2"/>
</dbReference>
<protein>
    <submittedName>
        <fullName evidence="6">Uncharacterized protein LOC113517904 isoform X1</fullName>
    </submittedName>
</protein>
<organism evidence="5 6">
    <name type="scientific">Galleria mellonella</name>
    <name type="common">Greater wax moth</name>
    <dbReference type="NCBI Taxonomy" id="7137"/>
    <lineage>
        <taxon>Eukaryota</taxon>
        <taxon>Metazoa</taxon>
        <taxon>Ecdysozoa</taxon>
        <taxon>Arthropoda</taxon>
        <taxon>Hexapoda</taxon>
        <taxon>Insecta</taxon>
        <taxon>Pterygota</taxon>
        <taxon>Neoptera</taxon>
        <taxon>Endopterygota</taxon>
        <taxon>Lepidoptera</taxon>
        <taxon>Glossata</taxon>
        <taxon>Ditrysia</taxon>
        <taxon>Pyraloidea</taxon>
        <taxon>Pyralidae</taxon>
        <taxon>Galleriinae</taxon>
        <taxon>Galleria</taxon>
    </lineage>
</organism>
<dbReference type="GO" id="GO:0008270">
    <property type="term" value="F:zinc ion binding"/>
    <property type="evidence" value="ECO:0007669"/>
    <property type="project" value="UniProtKB-KW"/>
</dbReference>
<dbReference type="SMART" id="SM00355">
    <property type="entry name" value="ZnF_C2H2"/>
    <property type="match status" value="2"/>
</dbReference>
<dbReference type="OrthoDB" id="7471224at2759"/>
<dbReference type="Gene3D" id="3.30.160.60">
    <property type="entry name" value="Classic Zinc Finger"/>
    <property type="match status" value="1"/>
</dbReference>
<evidence type="ECO:0000259" key="4">
    <source>
        <dbReference type="PROSITE" id="PS50157"/>
    </source>
</evidence>
<keyword evidence="5" id="KW-1185">Reference proteome</keyword>
<dbReference type="Proteomes" id="UP001652740">
    <property type="component" value="Unplaced"/>
</dbReference>
<dbReference type="PANTHER" id="PTHR23234">
    <property type="entry name" value="ZNF44 PROTEIN"/>
    <property type="match status" value="1"/>
</dbReference>
<dbReference type="RefSeq" id="XP_026758449.1">
    <property type="nucleotide sequence ID" value="XM_026902648.3"/>
</dbReference>
<dbReference type="Pfam" id="PF00096">
    <property type="entry name" value="zf-C2H2"/>
    <property type="match status" value="2"/>
</dbReference>
<dbReference type="AlphaFoldDB" id="A0A6J1WZI3"/>
<dbReference type="PROSITE" id="PS00028">
    <property type="entry name" value="ZINC_FINGER_C2H2_1"/>
    <property type="match status" value="2"/>
</dbReference>